<evidence type="ECO:0000256" key="1">
    <source>
        <dbReference type="SAM" id="MobiDB-lite"/>
    </source>
</evidence>
<feature type="compositionally biased region" description="Basic and acidic residues" evidence="1">
    <location>
        <begin position="12"/>
        <end position="23"/>
    </location>
</feature>
<sequence>MPSYHPICPGKEPLKIERRRGAVEGRGGGQNRGRERWIVGPRMPLVPSLLRGPAGPTTAGPSPGNQAEQEGASQYWPG</sequence>
<evidence type="ECO:0000313" key="3">
    <source>
        <dbReference type="Proteomes" id="UP000234681"/>
    </source>
</evidence>
<name>A6JWQ6_RAT</name>
<accession>A6JWQ6</accession>
<protein>
    <submittedName>
        <fullName evidence="2">RCG32417</fullName>
    </submittedName>
</protein>
<evidence type="ECO:0000313" key="2">
    <source>
        <dbReference type="EMBL" id="EDL96703.1"/>
    </source>
</evidence>
<dbReference type="EMBL" id="CH474005">
    <property type="protein sequence ID" value="EDL96703.1"/>
    <property type="molecule type" value="Genomic_DNA"/>
</dbReference>
<dbReference type="Proteomes" id="UP000234681">
    <property type="component" value="Chromosome 3"/>
</dbReference>
<gene>
    <name evidence="2" type="ORF">rCG_32417</name>
</gene>
<proteinExistence type="predicted"/>
<organism evidence="2 3">
    <name type="scientific">Rattus norvegicus</name>
    <name type="common">Rat</name>
    <dbReference type="NCBI Taxonomy" id="10116"/>
    <lineage>
        <taxon>Eukaryota</taxon>
        <taxon>Metazoa</taxon>
        <taxon>Chordata</taxon>
        <taxon>Craniata</taxon>
        <taxon>Vertebrata</taxon>
        <taxon>Euteleostomi</taxon>
        <taxon>Mammalia</taxon>
        <taxon>Eutheria</taxon>
        <taxon>Euarchontoglires</taxon>
        <taxon>Glires</taxon>
        <taxon>Rodentia</taxon>
        <taxon>Myomorpha</taxon>
        <taxon>Muroidea</taxon>
        <taxon>Muridae</taxon>
        <taxon>Murinae</taxon>
        <taxon>Rattus</taxon>
    </lineage>
</organism>
<feature type="compositionally biased region" description="Low complexity" evidence="1">
    <location>
        <begin position="52"/>
        <end position="64"/>
    </location>
</feature>
<dbReference type="AlphaFoldDB" id="A6JWQ6"/>
<reference evidence="2 3" key="1">
    <citation type="submission" date="2005-09" db="EMBL/GenBank/DDBJ databases">
        <authorList>
            <person name="Mural R.J."/>
            <person name="Li P.W."/>
            <person name="Adams M.D."/>
            <person name="Amanatides P.G."/>
            <person name="Baden-Tillson H."/>
            <person name="Barnstead M."/>
            <person name="Chin S.H."/>
            <person name="Dew I."/>
            <person name="Evans C.A."/>
            <person name="Ferriera S."/>
            <person name="Flanigan M."/>
            <person name="Fosler C."/>
            <person name="Glodek A."/>
            <person name="Gu Z."/>
            <person name="Holt R.A."/>
            <person name="Jennings D."/>
            <person name="Kraft C.L."/>
            <person name="Lu F."/>
            <person name="Nguyen T."/>
            <person name="Nusskern D.R."/>
            <person name="Pfannkoch C.M."/>
            <person name="Sitter C."/>
            <person name="Sutton G.G."/>
            <person name="Venter J.C."/>
            <person name="Wang Z."/>
            <person name="Woodage T."/>
            <person name="Zheng X.H."/>
            <person name="Zhong F."/>
        </authorList>
    </citation>
    <scope>NUCLEOTIDE SEQUENCE [LARGE SCALE GENOMIC DNA]</scope>
    <source>
        <strain>BN</strain>
        <strain evidence="3">Sprague-Dawley</strain>
    </source>
</reference>
<feature type="region of interest" description="Disordered" evidence="1">
    <location>
        <begin position="1"/>
        <end position="78"/>
    </location>
</feature>